<sequence length="838" mass="92886">MCSMNIFNKINSVSKDYTKIEELFLPTHKNKTFCMNQVMQFQKTEIERSAIQNVLSLLDLDNDVKGKYEQLVASLSSSAPTTTSQPSDESAVITYDPPSSNPLYNASKQAWVHNVLVGFLSVVNEAKTKATEIAGQQNPPQTDLKPLTDLFDSLTTLVDKANHRELSNEDLETFYLLPDQIFSAIQTFPFEGNQKVLFSNQLLDSFGEDSSVEQIFADIRIEGLQDTLNMVQSKLSATEFESFKELQMIIDTLREYVEPFNDEGFDTILQTSKDLSSAIINSSLSSNDKIELCRNIADLYRDQVLSIKNLDNVLNETIYINARNSSLFSNICSLVEFIMGSFAPIGLNETTIEVTNASIAGALQAVRAIDTRFHELTPKQKNLVNETVKKLDDFSGGNYIGAVWAYFTSATVISSKDSVTTDEVKQALTSQANTIVSDFSLAQTLKSTINKIVQENGKFKATVDGIERQYTIFGPPENDTSSNKATLNLILLNFGSIGFLPNITLAANNHAETSARAFFKFRALAQVESTKLDGTLQGSENFLQKINQLRTDLFSYQLLAQSYEIRSLPLPSAVASVLIDRYMPQEIDYLTQMKSDLYYSNFGSSVGNAMIEAIAQFVNGATYFNFASFAGQQPMTAMAQDTFPGSKETAETKLALEKQQAKLYLQYATQALKVVQEQMERVQNDKVITNEQRLRITDALKGYADNLNAISGSLVLLQVYLNPLSVGVRDGNQGGNDTGTDPKGTFHVFGGQDQWQARLEILEDALVSGLPSNIISGGLFPVQASVQSDQQAYADMGQNYQLEMQMHMTAMQQEWTVVATSLQILNQIYLGLTRKLAG</sequence>
<protein>
    <recommendedName>
        <fullName evidence="4">Effector from type III secretion system family protein</fullName>
    </recommendedName>
</protein>
<organism evidence="2 3">
    <name type="scientific">Chlamydia trachomatis serovar A (strain ATCC VR-571B / DSM 19440 / HAR-13)</name>
    <dbReference type="NCBI Taxonomy" id="315277"/>
    <lineage>
        <taxon>Bacteria</taxon>
        <taxon>Pseudomonadati</taxon>
        <taxon>Chlamydiota</taxon>
        <taxon>Chlamydiia</taxon>
        <taxon>Chlamydiales</taxon>
        <taxon>Chlamydiaceae</taxon>
        <taxon>Chlamydia/Chlamydophila group</taxon>
        <taxon>Chlamydia</taxon>
    </lineage>
</organism>
<reference evidence="2 3" key="1">
    <citation type="journal article" date="2005" name="Infect. Immun.">
        <title>Comparative genomic analysis of Chlamydia trachomatis oculotropic and genitotropic strains.</title>
        <authorList>
            <person name="Carlson J.H."/>
            <person name="Porcella S.F."/>
            <person name="McClarty G."/>
            <person name="Caldwell H.D."/>
        </authorList>
    </citation>
    <scope>NUCLEOTIDE SEQUENCE [LARGE SCALE GENOMIC DNA]</scope>
    <source>
        <strain evidence="3">ATCC VR-571B / DSM 19440 / HAR-13</strain>
    </source>
</reference>
<accession>A0A0H2X1D4</accession>
<dbReference type="InterPro" id="IPR007606">
    <property type="entry name" value="T3SS_effector"/>
</dbReference>
<name>A0A0H2X1D4_CHLTA</name>
<gene>
    <name evidence="2" type="ordered locus">CTA_0673</name>
</gene>
<dbReference type="Pfam" id="PF04518">
    <property type="entry name" value="Effector_1"/>
    <property type="match status" value="1"/>
</dbReference>
<dbReference type="EMBL" id="CP000051">
    <property type="protein sequence ID" value="AAX50897.1"/>
    <property type="molecule type" value="Genomic_DNA"/>
</dbReference>
<dbReference type="Proteomes" id="UP000002532">
    <property type="component" value="Chromosome"/>
</dbReference>
<evidence type="ECO:0008006" key="4">
    <source>
        <dbReference type="Google" id="ProtNLM"/>
    </source>
</evidence>
<dbReference type="RefSeq" id="WP_011324797.1">
    <property type="nucleotide sequence ID" value="NC_007429.1"/>
</dbReference>
<proteinExistence type="predicted"/>
<dbReference type="KEGG" id="cta:CTA_0673"/>
<feature type="coiled-coil region" evidence="1">
    <location>
        <begin position="665"/>
        <end position="692"/>
    </location>
</feature>
<evidence type="ECO:0000256" key="1">
    <source>
        <dbReference type="SAM" id="Coils"/>
    </source>
</evidence>
<dbReference type="HOGENOM" id="CLU_341221_0_0_0"/>
<dbReference type="AlphaFoldDB" id="A0A0H2X1D4"/>
<keyword evidence="1" id="KW-0175">Coiled coil</keyword>
<evidence type="ECO:0000313" key="2">
    <source>
        <dbReference type="EMBL" id="AAX50897.1"/>
    </source>
</evidence>
<keyword evidence="3" id="KW-1185">Reference proteome</keyword>
<evidence type="ECO:0000313" key="3">
    <source>
        <dbReference type="Proteomes" id="UP000002532"/>
    </source>
</evidence>